<dbReference type="PROSITE" id="PS51689">
    <property type="entry name" value="SAM_RNA_A_N6_MT"/>
    <property type="match status" value="1"/>
</dbReference>
<comment type="catalytic activity">
    <reaction evidence="7">
        <text>adenosine(1518)/adenosine(1519) in 16S rRNA + 4 S-adenosyl-L-methionine = N(6)-dimethyladenosine(1518)/N(6)-dimethyladenosine(1519) in 16S rRNA + 4 S-adenosyl-L-homocysteine + 4 H(+)</text>
        <dbReference type="Rhea" id="RHEA:19609"/>
        <dbReference type="Rhea" id="RHEA-COMP:10232"/>
        <dbReference type="Rhea" id="RHEA-COMP:10233"/>
        <dbReference type="ChEBI" id="CHEBI:15378"/>
        <dbReference type="ChEBI" id="CHEBI:57856"/>
        <dbReference type="ChEBI" id="CHEBI:59789"/>
        <dbReference type="ChEBI" id="CHEBI:74411"/>
        <dbReference type="ChEBI" id="CHEBI:74493"/>
        <dbReference type="EC" id="2.1.1.182"/>
    </reaction>
</comment>
<dbReference type="Pfam" id="PF00398">
    <property type="entry name" value="RrnaAD"/>
    <property type="match status" value="1"/>
</dbReference>
<comment type="similarity">
    <text evidence="7">Belongs to the class I-like SAM-binding methyltransferase superfamily. rRNA adenine N(6)-methyltransferase family. RsmA subfamily.</text>
</comment>
<dbReference type="InterPro" id="IPR001737">
    <property type="entry name" value="KsgA/Erm"/>
</dbReference>
<keyword evidence="6 7" id="KW-0694">RNA-binding</keyword>
<dbReference type="SMART" id="SM00650">
    <property type="entry name" value="rADc"/>
    <property type="match status" value="1"/>
</dbReference>
<name>A0A1F4XFB9_9BACT</name>
<feature type="binding site" evidence="7 8">
    <location>
        <position position="59"/>
    </location>
    <ligand>
        <name>S-adenosyl-L-methionine</name>
        <dbReference type="ChEBI" id="CHEBI:59789"/>
    </ligand>
</feature>
<dbReference type="PANTHER" id="PTHR11727">
    <property type="entry name" value="DIMETHYLADENOSINE TRANSFERASE"/>
    <property type="match status" value="1"/>
</dbReference>
<dbReference type="GO" id="GO:0052908">
    <property type="term" value="F:16S rRNA (adenine(1518)-N(6)/adenine(1519)-N(6))-dimethyltransferase activity"/>
    <property type="evidence" value="ECO:0007669"/>
    <property type="project" value="UniProtKB-EC"/>
</dbReference>
<dbReference type="InterPro" id="IPR029063">
    <property type="entry name" value="SAM-dependent_MTases_sf"/>
</dbReference>
<dbReference type="NCBIfam" id="TIGR00755">
    <property type="entry name" value="ksgA"/>
    <property type="match status" value="1"/>
</dbReference>
<evidence type="ECO:0000256" key="2">
    <source>
        <dbReference type="ARBA" id="ARBA00022552"/>
    </source>
</evidence>
<dbReference type="InterPro" id="IPR020596">
    <property type="entry name" value="rRNA_Ade_Mease_Trfase_CS"/>
</dbReference>
<dbReference type="EMBL" id="MEWX01000025">
    <property type="protein sequence ID" value="OGC80361.1"/>
    <property type="molecule type" value="Genomic_DNA"/>
</dbReference>
<evidence type="ECO:0000256" key="1">
    <source>
        <dbReference type="ARBA" id="ARBA00022490"/>
    </source>
</evidence>
<feature type="binding site" evidence="7 8">
    <location>
        <position position="100"/>
    </location>
    <ligand>
        <name>S-adenosyl-L-methionine</name>
        <dbReference type="ChEBI" id="CHEBI:59789"/>
    </ligand>
</feature>
<evidence type="ECO:0000256" key="7">
    <source>
        <dbReference type="HAMAP-Rule" id="MF_00607"/>
    </source>
</evidence>
<keyword evidence="4 7" id="KW-0808">Transferase</keyword>
<dbReference type="PROSITE" id="PS01131">
    <property type="entry name" value="RRNA_A_DIMETH"/>
    <property type="match status" value="1"/>
</dbReference>
<keyword evidence="2 7" id="KW-0698">rRNA processing</keyword>
<evidence type="ECO:0000256" key="4">
    <source>
        <dbReference type="ARBA" id="ARBA00022679"/>
    </source>
</evidence>
<dbReference type="InterPro" id="IPR023165">
    <property type="entry name" value="rRNA_Ade_diMease-like_C"/>
</dbReference>
<dbReference type="GO" id="GO:0005829">
    <property type="term" value="C:cytosol"/>
    <property type="evidence" value="ECO:0007669"/>
    <property type="project" value="TreeGrafter"/>
</dbReference>
<keyword evidence="1 7" id="KW-0963">Cytoplasm</keyword>
<dbReference type="GO" id="GO:0003723">
    <property type="term" value="F:RNA binding"/>
    <property type="evidence" value="ECO:0007669"/>
    <property type="project" value="UniProtKB-UniRule"/>
</dbReference>
<sequence>MLQKKKSLGQHFLNNPYYLSLVADTAAIEAGDVVLEIGPGEGPLTEVLLSRGARVVAIEKDTRLIEPLREKFEGKDFEVVETDALEFNTSKLKKYKLVGNIPYYITGALLKKFFSAKQQPSTLVFLIQKEVAQRIARSKKESILSLSVKAYGRPTLVKTVPRGAFSPPPNVDSAILLVEHISRKNFKNATHEKRFFELVRAGFAHKRKLLARNLEPLLGKKHSHILKNVGISENARAEDVPLEKWLELSLPN</sequence>
<evidence type="ECO:0000256" key="5">
    <source>
        <dbReference type="ARBA" id="ARBA00022691"/>
    </source>
</evidence>
<accession>A0A1F4XFB9</accession>
<dbReference type="InterPro" id="IPR020598">
    <property type="entry name" value="rRNA_Ade_methylase_Trfase_N"/>
</dbReference>
<dbReference type="STRING" id="1797243.A2943_01210"/>
<dbReference type="HAMAP" id="MF_00607">
    <property type="entry name" value="16SrRNA_methyltr_A"/>
    <property type="match status" value="1"/>
</dbReference>
<comment type="caution">
    <text evidence="10">The sequence shown here is derived from an EMBL/GenBank/DDBJ whole genome shotgun (WGS) entry which is preliminary data.</text>
</comment>
<reference evidence="10 11" key="1">
    <citation type="journal article" date="2016" name="Nat. Commun.">
        <title>Thousands of microbial genomes shed light on interconnected biogeochemical processes in an aquifer system.</title>
        <authorList>
            <person name="Anantharaman K."/>
            <person name="Brown C.T."/>
            <person name="Hug L.A."/>
            <person name="Sharon I."/>
            <person name="Castelle C.J."/>
            <person name="Probst A.J."/>
            <person name="Thomas B.C."/>
            <person name="Singh A."/>
            <person name="Wilkins M.J."/>
            <person name="Karaoz U."/>
            <person name="Brodie E.L."/>
            <person name="Williams K.H."/>
            <person name="Hubbard S.S."/>
            <person name="Banfield J.F."/>
        </authorList>
    </citation>
    <scope>NUCLEOTIDE SEQUENCE [LARGE SCALE GENOMIC DNA]</scope>
</reference>
<organism evidence="10 11">
    <name type="scientific">Candidatus Adlerbacteria bacterium RIFCSPLOWO2_01_FULL_51_16</name>
    <dbReference type="NCBI Taxonomy" id="1797243"/>
    <lineage>
        <taxon>Bacteria</taxon>
        <taxon>Candidatus Adleribacteriota</taxon>
    </lineage>
</organism>
<feature type="binding site" evidence="7 8">
    <location>
        <position position="11"/>
    </location>
    <ligand>
        <name>S-adenosyl-L-methionine</name>
        <dbReference type="ChEBI" id="CHEBI:59789"/>
    </ligand>
</feature>
<proteinExistence type="inferred from homology"/>
<dbReference type="AlphaFoldDB" id="A0A1F4XFB9"/>
<feature type="binding site" evidence="7 8">
    <location>
        <position position="13"/>
    </location>
    <ligand>
        <name>S-adenosyl-L-methionine</name>
        <dbReference type="ChEBI" id="CHEBI:59789"/>
    </ligand>
</feature>
<evidence type="ECO:0000313" key="10">
    <source>
        <dbReference type="EMBL" id="OGC80361.1"/>
    </source>
</evidence>
<feature type="domain" description="Ribosomal RNA adenine methylase transferase N-terminal" evidence="9">
    <location>
        <begin position="18"/>
        <end position="182"/>
    </location>
</feature>
<keyword evidence="5 7" id="KW-0949">S-adenosyl-L-methionine</keyword>
<comment type="function">
    <text evidence="7">Specifically dimethylates two adjacent adenosines (A1518 and A1519) in the loop of a conserved hairpin near the 3'-end of 16S rRNA in the 30S particle. May play a critical role in biogenesis of 30S subunits.</text>
</comment>
<evidence type="ECO:0000256" key="3">
    <source>
        <dbReference type="ARBA" id="ARBA00022603"/>
    </source>
</evidence>
<evidence type="ECO:0000313" key="11">
    <source>
        <dbReference type="Proteomes" id="UP000176185"/>
    </source>
</evidence>
<dbReference type="InterPro" id="IPR011530">
    <property type="entry name" value="rRNA_adenine_dimethylase"/>
</dbReference>
<dbReference type="SUPFAM" id="SSF53335">
    <property type="entry name" value="S-adenosyl-L-methionine-dependent methyltransferases"/>
    <property type="match status" value="1"/>
</dbReference>
<dbReference type="EC" id="2.1.1.182" evidence="7"/>
<feature type="binding site" evidence="7 8">
    <location>
        <position position="38"/>
    </location>
    <ligand>
        <name>S-adenosyl-L-methionine</name>
        <dbReference type="ChEBI" id="CHEBI:59789"/>
    </ligand>
</feature>
<dbReference type="Gene3D" id="3.40.50.150">
    <property type="entry name" value="Vaccinia Virus protein VP39"/>
    <property type="match status" value="1"/>
</dbReference>
<evidence type="ECO:0000256" key="8">
    <source>
        <dbReference type="PROSITE-ProRule" id="PRU01026"/>
    </source>
</evidence>
<feature type="binding site" evidence="7 8">
    <location>
        <position position="83"/>
    </location>
    <ligand>
        <name>S-adenosyl-L-methionine</name>
        <dbReference type="ChEBI" id="CHEBI:59789"/>
    </ligand>
</feature>
<keyword evidence="3 7" id="KW-0489">Methyltransferase</keyword>
<dbReference type="PANTHER" id="PTHR11727:SF7">
    <property type="entry name" value="DIMETHYLADENOSINE TRANSFERASE-RELATED"/>
    <property type="match status" value="1"/>
</dbReference>
<evidence type="ECO:0000259" key="9">
    <source>
        <dbReference type="SMART" id="SM00650"/>
    </source>
</evidence>
<protein>
    <recommendedName>
        <fullName evidence="7">Ribosomal RNA small subunit methyltransferase A</fullName>
        <ecNumber evidence="7">2.1.1.182</ecNumber>
    </recommendedName>
    <alternativeName>
        <fullName evidence="7">16S rRNA (adenine(1518)-N(6)/adenine(1519)-N(6))-dimethyltransferase</fullName>
    </alternativeName>
    <alternativeName>
        <fullName evidence="7">16S rRNA dimethyladenosine transferase</fullName>
    </alternativeName>
    <alternativeName>
        <fullName evidence="7">16S rRNA dimethylase</fullName>
    </alternativeName>
    <alternativeName>
        <fullName evidence="7">S-adenosylmethionine-6-N', N'-adenosyl(rRNA) dimethyltransferase</fullName>
    </alternativeName>
</protein>
<dbReference type="Proteomes" id="UP000176185">
    <property type="component" value="Unassembled WGS sequence"/>
</dbReference>
<comment type="subcellular location">
    <subcellularLocation>
        <location evidence="7">Cytoplasm</location>
    </subcellularLocation>
</comment>
<dbReference type="Gene3D" id="1.10.8.100">
    <property type="entry name" value="Ribosomal RNA adenine dimethylase-like, domain 2"/>
    <property type="match status" value="1"/>
</dbReference>
<gene>
    <name evidence="7" type="primary">rsmA</name>
    <name evidence="7" type="synonym">ksgA</name>
    <name evidence="10" type="ORF">A2943_01210</name>
</gene>
<dbReference type="CDD" id="cd02440">
    <property type="entry name" value="AdoMet_MTases"/>
    <property type="match status" value="1"/>
</dbReference>
<evidence type="ECO:0000256" key="6">
    <source>
        <dbReference type="ARBA" id="ARBA00022884"/>
    </source>
</evidence>